<dbReference type="AlphaFoldDB" id="A0A1F7YZ63"/>
<gene>
    <name evidence="1" type="ORF">A2803_03320</name>
</gene>
<dbReference type="EMBL" id="MGGP01000014">
    <property type="protein sequence ID" value="OGM32474.1"/>
    <property type="molecule type" value="Genomic_DNA"/>
</dbReference>
<evidence type="ECO:0000313" key="1">
    <source>
        <dbReference type="EMBL" id="OGM32474.1"/>
    </source>
</evidence>
<proteinExistence type="predicted"/>
<name>A0A1F7YZ63_9BACT</name>
<dbReference type="Proteomes" id="UP000178870">
    <property type="component" value="Unassembled WGS sequence"/>
</dbReference>
<sequence>MLEHEGGPPEHQKLLPLRGAMHLVASTAYDTWVCAQAVFAPKGKLLRPDGFNYYEAEILAEGKVVRYGGTLGILDKGNLFHIGNHLTGDFVLPDRKPK</sequence>
<reference evidence="1 2" key="1">
    <citation type="journal article" date="2016" name="Nat. Commun.">
        <title>Thousands of microbial genomes shed light on interconnected biogeochemical processes in an aquifer system.</title>
        <authorList>
            <person name="Anantharaman K."/>
            <person name="Brown C.T."/>
            <person name="Hug L.A."/>
            <person name="Sharon I."/>
            <person name="Castelle C.J."/>
            <person name="Probst A.J."/>
            <person name="Thomas B.C."/>
            <person name="Singh A."/>
            <person name="Wilkins M.J."/>
            <person name="Karaoz U."/>
            <person name="Brodie E.L."/>
            <person name="Williams K.H."/>
            <person name="Hubbard S.S."/>
            <person name="Banfield J.F."/>
        </authorList>
    </citation>
    <scope>NUCLEOTIDE SEQUENCE [LARGE SCALE GENOMIC DNA]</scope>
</reference>
<organism evidence="1 2">
    <name type="scientific">Candidatus Woesebacteria bacterium RIFCSPHIGHO2_01_FULL_44_21</name>
    <dbReference type="NCBI Taxonomy" id="1802503"/>
    <lineage>
        <taxon>Bacteria</taxon>
        <taxon>Candidatus Woeseibacteriota</taxon>
    </lineage>
</organism>
<comment type="caution">
    <text evidence="1">The sequence shown here is derived from an EMBL/GenBank/DDBJ whole genome shotgun (WGS) entry which is preliminary data.</text>
</comment>
<evidence type="ECO:0000313" key="2">
    <source>
        <dbReference type="Proteomes" id="UP000178870"/>
    </source>
</evidence>
<protein>
    <submittedName>
        <fullName evidence="1">Uncharacterized protein</fullName>
    </submittedName>
</protein>
<accession>A0A1F7YZ63</accession>